<feature type="non-terminal residue" evidence="4">
    <location>
        <position position="1"/>
    </location>
</feature>
<dbReference type="Gene3D" id="3.40.720.10">
    <property type="entry name" value="Alkaline Phosphatase, subunit A"/>
    <property type="match status" value="1"/>
</dbReference>
<dbReference type="InterPro" id="IPR017850">
    <property type="entry name" value="Alkaline_phosphatase_core_sf"/>
</dbReference>
<comment type="similarity">
    <text evidence="2">Belongs to the sulfatase family.</text>
</comment>
<proteinExistence type="inferred from homology"/>
<reference evidence="4 5" key="1">
    <citation type="submission" date="2024-05" db="EMBL/GenBank/DDBJ databases">
        <authorList>
            <person name="Wallberg A."/>
        </authorList>
    </citation>
    <scope>NUCLEOTIDE SEQUENCE [LARGE SCALE GENOMIC DNA]</scope>
</reference>
<evidence type="ECO:0000259" key="3">
    <source>
        <dbReference type="Pfam" id="PF00884"/>
    </source>
</evidence>
<evidence type="ECO:0000313" key="5">
    <source>
        <dbReference type="Proteomes" id="UP001497623"/>
    </source>
</evidence>
<dbReference type="GO" id="GO:0030200">
    <property type="term" value="P:heparan sulfate proteoglycan catabolic process"/>
    <property type="evidence" value="ECO:0007669"/>
    <property type="project" value="TreeGrafter"/>
</dbReference>
<dbReference type="SUPFAM" id="SSF53649">
    <property type="entry name" value="Alkaline phosphatase-like"/>
    <property type="match status" value="1"/>
</dbReference>
<accession>A0AAV2SXI3</accession>
<dbReference type="PANTHER" id="PTHR43108:SF6">
    <property type="entry name" value="N-SULPHOGLUCOSAMINE SULPHOHYDROLASE"/>
    <property type="match status" value="1"/>
</dbReference>
<protein>
    <recommendedName>
        <fullName evidence="3">Sulfatase N-terminal domain-containing protein</fullName>
    </recommendedName>
</protein>
<sequence length="216" mass="24710">TGLIPDWQPIIYNTEDVVVPYHVQDTPAARADLAAQYTTISRLDQSIGAVIQELSSAGHLEDTLIIYTSDNGIPFPSGRTNSYEPGIIEPLLISSPLHQASWGTESSRMSSHIDFTPTILKWFNVSYPDYYIFKKNQKTVLTGKSLLPYLDTSLSITQDTDEAIFVSHDLHEVTMYYPMRSIRTQRYKLIRNLNYRMPFPIDQDFYISPVFQNNIH</sequence>
<gene>
    <name evidence="4" type="ORF">MNOR_LOCUS40960</name>
</gene>
<evidence type="ECO:0000256" key="2">
    <source>
        <dbReference type="ARBA" id="ARBA00008779"/>
    </source>
</evidence>
<organism evidence="4 5">
    <name type="scientific">Meganyctiphanes norvegica</name>
    <name type="common">Northern krill</name>
    <name type="synonym">Thysanopoda norvegica</name>
    <dbReference type="NCBI Taxonomy" id="48144"/>
    <lineage>
        <taxon>Eukaryota</taxon>
        <taxon>Metazoa</taxon>
        <taxon>Ecdysozoa</taxon>
        <taxon>Arthropoda</taxon>
        <taxon>Crustacea</taxon>
        <taxon>Multicrustacea</taxon>
        <taxon>Malacostraca</taxon>
        <taxon>Eumalacostraca</taxon>
        <taxon>Eucarida</taxon>
        <taxon>Euphausiacea</taxon>
        <taxon>Euphausiidae</taxon>
        <taxon>Meganyctiphanes</taxon>
    </lineage>
</organism>
<comment type="cofactor">
    <cofactor evidence="1">
        <name>Ca(2+)</name>
        <dbReference type="ChEBI" id="CHEBI:29108"/>
    </cofactor>
</comment>
<dbReference type="Proteomes" id="UP001497623">
    <property type="component" value="Unassembled WGS sequence"/>
</dbReference>
<dbReference type="GO" id="GO:0006027">
    <property type="term" value="P:glycosaminoglycan catabolic process"/>
    <property type="evidence" value="ECO:0007669"/>
    <property type="project" value="TreeGrafter"/>
</dbReference>
<feature type="non-terminal residue" evidence="4">
    <location>
        <position position="216"/>
    </location>
</feature>
<dbReference type="PANTHER" id="PTHR43108">
    <property type="entry name" value="N-ACETYLGLUCOSAMINE-6-SULFATASE FAMILY MEMBER"/>
    <property type="match status" value="1"/>
</dbReference>
<feature type="domain" description="Sulfatase N-terminal" evidence="3">
    <location>
        <begin position="30"/>
        <end position="125"/>
    </location>
</feature>
<evidence type="ECO:0000313" key="4">
    <source>
        <dbReference type="EMBL" id="CAL4244552.1"/>
    </source>
</evidence>
<dbReference type="GO" id="GO:0016250">
    <property type="term" value="F:N-sulfoglucosamine sulfohydrolase activity"/>
    <property type="evidence" value="ECO:0007669"/>
    <property type="project" value="TreeGrafter"/>
</dbReference>
<dbReference type="InterPro" id="IPR000917">
    <property type="entry name" value="Sulfatase_N"/>
</dbReference>
<dbReference type="AlphaFoldDB" id="A0AAV2SXI3"/>
<dbReference type="Pfam" id="PF00884">
    <property type="entry name" value="Sulfatase"/>
    <property type="match status" value="1"/>
</dbReference>
<evidence type="ECO:0000256" key="1">
    <source>
        <dbReference type="ARBA" id="ARBA00001913"/>
    </source>
</evidence>
<comment type="caution">
    <text evidence="4">The sequence shown here is derived from an EMBL/GenBank/DDBJ whole genome shotgun (WGS) entry which is preliminary data.</text>
</comment>
<name>A0AAV2SXI3_MEGNR</name>
<keyword evidence="5" id="KW-1185">Reference proteome</keyword>
<dbReference type="EMBL" id="CAXKWB010136618">
    <property type="protein sequence ID" value="CAL4244552.1"/>
    <property type="molecule type" value="Genomic_DNA"/>
</dbReference>